<organism evidence="4 5">
    <name type="scientific">Demequina litorisediminis</name>
    <dbReference type="NCBI Taxonomy" id="1849022"/>
    <lineage>
        <taxon>Bacteria</taxon>
        <taxon>Bacillati</taxon>
        <taxon>Actinomycetota</taxon>
        <taxon>Actinomycetes</taxon>
        <taxon>Micrococcales</taxon>
        <taxon>Demequinaceae</taxon>
        <taxon>Demequina</taxon>
    </lineage>
</organism>
<evidence type="ECO:0000313" key="5">
    <source>
        <dbReference type="Proteomes" id="UP001157125"/>
    </source>
</evidence>
<gene>
    <name evidence="4" type="ORF">GCM10025876_30330</name>
</gene>
<dbReference type="InterPro" id="IPR012347">
    <property type="entry name" value="Ferritin-like"/>
</dbReference>
<evidence type="ECO:0000259" key="3">
    <source>
        <dbReference type="Pfam" id="PF00210"/>
    </source>
</evidence>
<dbReference type="SUPFAM" id="SSF47240">
    <property type="entry name" value="Ferritin-like"/>
    <property type="match status" value="1"/>
</dbReference>
<accession>A0ABQ6IGF4</accession>
<dbReference type="PIRSF" id="PIRSF005900">
    <property type="entry name" value="Dps"/>
    <property type="match status" value="1"/>
</dbReference>
<evidence type="ECO:0000256" key="1">
    <source>
        <dbReference type="ARBA" id="ARBA00009497"/>
    </source>
</evidence>
<protein>
    <submittedName>
        <fullName evidence="4">DNA starvation/stationary phase protection protein</fullName>
    </submittedName>
</protein>
<evidence type="ECO:0000256" key="2">
    <source>
        <dbReference type="RuleBase" id="RU003875"/>
    </source>
</evidence>
<dbReference type="EMBL" id="BSUN01000001">
    <property type="protein sequence ID" value="GMA36829.1"/>
    <property type="molecule type" value="Genomic_DNA"/>
</dbReference>
<evidence type="ECO:0000313" key="4">
    <source>
        <dbReference type="EMBL" id="GMA36829.1"/>
    </source>
</evidence>
<dbReference type="Proteomes" id="UP001157125">
    <property type="component" value="Unassembled WGS sequence"/>
</dbReference>
<name>A0ABQ6IGF4_9MICO</name>
<dbReference type="CDD" id="cd01043">
    <property type="entry name" value="DPS"/>
    <property type="match status" value="1"/>
</dbReference>
<dbReference type="PRINTS" id="PR01346">
    <property type="entry name" value="HELNAPAPROT"/>
</dbReference>
<comment type="caution">
    <text evidence="4">The sequence shown here is derived from an EMBL/GenBank/DDBJ whole genome shotgun (WGS) entry which is preliminary data.</text>
</comment>
<comment type="similarity">
    <text evidence="1 2">Belongs to the Dps family.</text>
</comment>
<dbReference type="RefSeq" id="WP_284328781.1">
    <property type="nucleotide sequence ID" value="NZ_BSUN01000001.1"/>
</dbReference>
<dbReference type="Pfam" id="PF00210">
    <property type="entry name" value="Ferritin"/>
    <property type="match status" value="1"/>
</dbReference>
<dbReference type="InterPro" id="IPR002177">
    <property type="entry name" value="DPS_DNA-bd"/>
</dbReference>
<dbReference type="InterPro" id="IPR009078">
    <property type="entry name" value="Ferritin-like_SF"/>
</dbReference>
<dbReference type="InterPro" id="IPR008331">
    <property type="entry name" value="Ferritin_DPS_dom"/>
</dbReference>
<reference evidence="5" key="1">
    <citation type="journal article" date="2019" name="Int. J. Syst. Evol. Microbiol.">
        <title>The Global Catalogue of Microorganisms (GCM) 10K type strain sequencing project: providing services to taxonomists for standard genome sequencing and annotation.</title>
        <authorList>
            <consortium name="The Broad Institute Genomics Platform"/>
            <consortium name="The Broad Institute Genome Sequencing Center for Infectious Disease"/>
            <person name="Wu L."/>
            <person name="Ma J."/>
        </authorList>
    </citation>
    <scope>NUCLEOTIDE SEQUENCE [LARGE SCALE GENOMIC DNA]</scope>
    <source>
        <strain evidence="5">NBRC 112299</strain>
    </source>
</reference>
<feature type="domain" description="Ferritin/DPS" evidence="3">
    <location>
        <begin position="22"/>
        <end position="158"/>
    </location>
</feature>
<dbReference type="PANTHER" id="PTHR42932:SF3">
    <property type="entry name" value="DNA PROTECTION DURING STARVATION PROTEIN"/>
    <property type="match status" value="1"/>
</dbReference>
<dbReference type="Gene3D" id="1.20.1260.10">
    <property type="match status" value="1"/>
</dbReference>
<dbReference type="InterPro" id="IPR023188">
    <property type="entry name" value="DPS_DNA-bd_CS"/>
</dbReference>
<proteinExistence type="inferred from homology"/>
<sequence>MSNEPTTPAIGIDEKALKDINAGLAQTLADTFTLYLKTHGYHWNVTGPHFRSLHLMLEEQYQALFAATDELAERMRALGDTAPGSMAEMLELATLKDHEPTDDALQMVKNLQRDHEKVAATIRPLAEAADAAGDGATGDLYNARLNFHEQTAWMLRAFAS</sequence>
<dbReference type="PANTHER" id="PTHR42932">
    <property type="entry name" value="GENERAL STRESS PROTEIN 20U"/>
    <property type="match status" value="1"/>
</dbReference>
<keyword evidence="5" id="KW-1185">Reference proteome</keyword>
<dbReference type="PROSITE" id="PS00818">
    <property type="entry name" value="DPS_1"/>
    <property type="match status" value="1"/>
</dbReference>